<dbReference type="PANTHER" id="PTHR33053">
    <property type="entry name" value="PROTEIN, PUTATIVE-RELATED"/>
    <property type="match status" value="1"/>
</dbReference>
<dbReference type="AlphaFoldDB" id="A0AAW1IV59"/>
<dbReference type="EMBL" id="JASPKY010000529">
    <property type="protein sequence ID" value="KAK9693875.1"/>
    <property type="molecule type" value="Genomic_DNA"/>
</dbReference>
<accession>A0AAW1IV59</accession>
<dbReference type="Proteomes" id="UP001458880">
    <property type="component" value="Unassembled WGS sequence"/>
</dbReference>
<evidence type="ECO:0008006" key="3">
    <source>
        <dbReference type="Google" id="ProtNLM"/>
    </source>
</evidence>
<evidence type="ECO:0000313" key="1">
    <source>
        <dbReference type="EMBL" id="KAK9693875.1"/>
    </source>
</evidence>
<organism evidence="1 2">
    <name type="scientific">Popillia japonica</name>
    <name type="common">Japanese beetle</name>
    <dbReference type="NCBI Taxonomy" id="7064"/>
    <lineage>
        <taxon>Eukaryota</taxon>
        <taxon>Metazoa</taxon>
        <taxon>Ecdysozoa</taxon>
        <taxon>Arthropoda</taxon>
        <taxon>Hexapoda</taxon>
        <taxon>Insecta</taxon>
        <taxon>Pterygota</taxon>
        <taxon>Neoptera</taxon>
        <taxon>Endopterygota</taxon>
        <taxon>Coleoptera</taxon>
        <taxon>Polyphaga</taxon>
        <taxon>Scarabaeiformia</taxon>
        <taxon>Scarabaeidae</taxon>
        <taxon>Rutelinae</taxon>
        <taxon>Popillia</taxon>
    </lineage>
</organism>
<keyword evidence="2" id="KW-1185">Reference proteome</keyword>
<evidence type="ECO:0000313" key="2">
    <source>
        <dbReference type="Proteomes" id="UP001458880"/>
    </source>
</evidence>
<protein>
    <recommendedName>
        <fullName evidence="3">Transposase</fullName>
    </recommendedName>
</protein>
<name>A0AAW1IV59_POPJA</name>
<sequence>MKNFKSEPFVVGSFLGEGKPNPLSEYLEELLKELLELLSEGIKINNLIKVKIHSFVCDAPARAYLKCVKQHSGYASCDRCEDYGVYHGRIIFRNSSAKRRDDKSFRAQDDKEHHHGESPLLMLPIDMIFILPHRLYA</sequence>
<gene>
    <name evidence="1" type="ORF">QE152_g33913</name>
</gene>
<proteinExistence type="predicted"/>
<reference evidence="1 2" key="1">
    <citation type="journal article" date="2024" name="BMC Genomics">
        <title>De novo assembly and annotation of Popillia japonica's genome with initial clues to its potential as an invasive pest.</title>
        <authorList>
            <person name="Cucini C."/>
            <person name="Boschi S."/>
            <person name="Funari R."/>
            <person name="Cardaioli E."/>
            <person name="Iannotti N."/>
            <person name="Marturano G."/>
            <person name="Paoli F."/>
            <person name="Bruttini M."/>
            <person name="Carapelli A."/>
            <person name="Frati F."/>
            <person name="Nardi F."/>
        </authorList>
    </citation>
    <scope>NUCLEOTIDE SEQUENCE [LARGE SCALE GENOMIC DNA]</scope>
    <source>
        <strain evidence="1">DMR45628</strain>
    </source>
</reference>
<comment type="caution">
    <text evidence="1">The sequence shown here is derived from an EMBL/GenBank/DDBJ whole genome shotgun (WGS) entry which is preliminary data.</text>
</comment>